<evidence type="ECO:0000313" key="2">
    <source>
        <dbReference type="Proteomes" id="UP000648187"/>
    </source>
</evidence>
<reference evidence="1" key="1">
    <citation type="submission" date="2020-08" db="EMBL/GenBank/DDBJ databases">
        <title>Spodoptera exigua strain:BAW_Kor-Di-RS1 Genome sequencing and assembly.</title>
        <authorList>
            <person name="Kim J."/>
            <person name="Nam H.Y."/>
            <person name="Kwon M."/>
            <person name="Choi J.H."/>
            <person name="Cho S.R."/>
            <person name="Kim G.-H."/>
        </authorList>
    </citation>
    <scope>NUCLEOTIDE SEQUENCE</scope>
    <source>
        <strain evidence="1">BAW_Kor-Di-RS1</strain>
        <tissue evidence="1">Whole-body</tissue>
    </source>
</reference>
<evidence type="ECO:0000313" key="1">
    <source>
        <dbReference type="EMBL" id="KAF9423254.1"/>
    </source>
</evidence>
<comment type="caution">
    <text evidence="1">The sequence shown here is derived from an EMBL/GenBank/DDBJ whole genome shotgun (WGS) entry which is preliminary data.</text>
</comment>
<organism evidence="1 2">
    <name type="scientific">Spodoptera exigua</name>
    <name type="common">Beet armyworm</name>
    <name type="synonym">Noctua fulgens</name>
    <dbReference type="NCBI Taxonomy" id="7107"/>
    <lineage>
        <taxon>Eukaryota</taxon>
        <taxon>Metazoa</taxon>
        <taxon>Ecdysozoa</taxon>
        <taxon>Arthropoda</taxon>
        <taxon>Hexapoda</taxon>
        <taxon>Insecta</taxon>
        <taxon>Pterygota</taxon>
        <taxon>Neoptera</taxon>
        <taxon>Endopterygota</taxon>
        <taxon>Lepidoptera</taxon>
        <taxon>Glossata</taxon>
        <taxon>Ditrysia</taxon>
        <taxon>Noctuoidea</taxon>
        <taxon>Noctuidae</taxon>
        <taxon>Amphipyrinae</taxon>
        <taxon>Spodoptera</taxon>
    </lineage>
</organism>
<sequence>MREMSRHYFEIQNCWVRAAWGNGADRIFVGDNTARTERAAVLPQWDGSRRAALHLH</sequence>
<name>A0A835L8Z7_SPOEX</name>
<dbReference type="EMBL" id="JACKWZ010000010">
    <property type="protein sequence ID" value="KAF9423254.1"/>
    <property type="molecule type" value="Genomic_DNA"/>
</dbReference>
<dbReference type="AlphaFoldDB" id="A0A835L8Z7"/>
<gene>
    <name evidence="1" type="ORF">HW555_001323</name>
</gene>
<accession>A0A835L8Z7</accession>
<dbReference type="Proteomes" id="UP000648187">
    <property type="component" value="Unassembled WGS sequence"/>
</dbReference>
<protein>
    <submittedName>
        <fullName evidence="1">Uncharacterized protein</fullName>
    </submittedName>
</protein>
<keyword evidence="2" id="KW-1185">Reference proteome</keyword>
<proteinExistence type="predicted"/>